<comment type="subunit">
    <text evidence="3">Component of the EKC/KEOPS complex composed of at least BUD32, CGI121, GON7, KAE1 and PCC1; the whole complex dimerizes.</text>
</comment>
<evidence type="ECO:0000256" key="10">
    <source>
        <dbReference type="ARBA" id="ARBA00047899"/>
    </source>
</evidence>
<feature type="domain" description="Protein kinase" evidence="13">
    <location>
        <begin position="11"/>
        <end position="288"/>
    </location>
</feature>
<dbReference type="InterPro" id="IPR000719">
    <property type="entry name" value="Prot_kinase_dom"/>
</dbReference>
<dbReference type="OrthoDB" id="1668230at2759"/>
<keyword evidence="7" id="KW-0779">Telomere</keyword>
<evidence type="ECO:0000313" key="14">
    <source>
        <dbReference type="EMBL" id="PLN79474.1"/>
    </source>
</evidence>
<dbReference type="InterPro" id="IPR008266">
    <property type="entry name" value="Tyr_kinase_AS"/>
</dbReference>
<dbReference type="GO" id="GO:0004674">
    <property type="term" value="F:protein serine/threonine kinase activity"/>
    <property type="evidence" value="ECO:0007669"/>
    <property type="project" value="UniProtKB-EC"/>
</dbReference>
<gene>
    <name evidence="14" type="ORF">BDW42DRAFT_127203</name>
</gene>
<evidence type="ECO:0000256" key="1">
    <source>
        <dbReference type="ARBA" id="ARBA00003747"/>
    </source>
</evidence>
<evidence type="ECO:0000256" key="11">
    <source>
        <dbReference type="ARBA" id="ARBA00048679"/>
    </source>
</evidence>
<dbReference type="EMBL" id="KZ559560">
    <property type="protein sequence ID" value="PLN79474.1"/>
    <property type="molecule type" value="Genomic_DNA"/>
</dbReference>
<dbReference type="InterPro" id="IPR001245">
    <property type="entry name" value="Ser-Thr/Tyr_kinase_cat_dom"/>
</dbReference>
<evidence type="ECO:0000256" key="6">
    <source>
        <dbReference type="ARBA" id="ARBA00019973"/>
    </source>
</evidence>
<evidence type="ECO:0000259" key="13">
    <source>
        <dbReference type="PROSITE" id="PS50011"/>
    </source>
</evidence>
<keyword evidence="12" id="KW-0472">Membrane</keyword>
<evidence type="ECO:0000256" key="7">
    <source>
        <dbReference type="ARBA" id="ARBA00022895"/>
    </source>
</evidence>
<keyword evidence="14" id="KW-0808">Transferase</keyword>
<accession>A0A2J5HQE8</accession>
<dbReference type="SUPFAM" id="SSF56112">
    <property type="entry name" value="Protein kinase-like (PK-like)"/>
    <property type="match status" value="1"/>
</dbReference>
<comment type="catalytic activity">
    <reaction evidence="10">
        <text>L-threonyl-[protein] + ATP = O-phospho-L-threonyl-[protein] + ADP + H(+)</text>
        <dbReference type="Rhea" id="RHEA:46608"/>
        <dbReference type="Rhea" id="RHEA-COMP:11060"/>
        <dbReference type="Rhea" id="RHEA-COMP:11605"/>
        <dbReference type="ChEBI" id="CHEBI:15378"/>
        <dbReference type="ChEBI" id="CHEBI:30013"/>
        <dbReference type="ChEBI" id="CHEBI:30616"/>
        <dbReference type="ChEBI" id="CHEBI:61977"/>
        <dbReference type="ChEBI" id="CHEBI:456216"/>
        <dbReference type="EC" id="2.7.11.1"/>
    </reaction>
</comment>
<dbReference type="GO" id="GO:0005524">
    <property type="term" value="F:ATP binding"/>
    <property type="evidence" value="ECO:0007669"/>
    <property type="project" value="InterPro"/>
</dbReference>
<keyword evidence="7" id="KW-0158">Chromosome</keyword>
<dbReference type="GO" id="GO:0005634">
    <property type="term" value="C:nucleus"/>
    <property type="evidence" value="ECO:0007669"/>
    <property type="project" value="TreeGrafter"/>
</dbReference>
<sequence length="309" mass="34716">MSYPIIIYPAGVRRPMVAFGSSGIVCRDSCNDTEVLKSPLRHDLSKCSEETVLSMQEEESFSLMSIEREKCIYRSLPKHKDILDCVDITDAGIRFPYMHNGHLRDYIRKHSAHVDDLTKDTWIRNAVNAVQFIHAHSVIHGDISARNFLVADDLSIKLCDFAGSGIGDISSVVMEEDRYRKSPDSPRSFQTDLFALGCLIFEILVGSRPYEEVSDEDWETIANNYDRGVFPPVGDLKYGDVISKCWTSQYTEARQILLDIGENANQRGKGQRGDVLSALLDLPMQALLPLGILPIGILAFCTYRIYKGT</sequence>
<dbReference type="AlphaFoldDB" id="A0A2J5HQE8"/>
<reference evidence="15" key="1">
    <citation type="submission" date="2017-12" db="EMBL/GenBank/DDBJ databases">
        <authorList>
            <consortium name="DOE Joint Genome Institute"/>
            <person name="Mondo S.J."/>
            <person name="Kjaerbolling I."/>
            <person name="Vesth T.C."/>
            <person name="Frisvad J.C."/>
            <person name="Nybo J.L."/>
            <person name="Theobald S."/>
            <person name="Kuo A."/>
            <person name="Bowyer P."/>
            <person name="Matsuda Y."/>
            <person name="Lyhne E.K."/>
            <person name="Kogle M.E."/>
            <person name="Clum A."/>
            <person name="Lipzen A."/>
            <person name="Salamov A."/>
            <person name="Ngan C.Y."/>
            <person name="Daum C."/>
            <person name="Chiniquy J."/>
            <person name="Barry K."/>
            <person name="LaButti K."/>
            <person name="Haridas S."/>
            <person name="Simmons B.A."/>
            <person name="Magnuson J.K."/>
            <person name="Mortensen U.H."/>
            <person name="Larsen T.O."/>
            <person name="Grigoriev I.V."/>
            <person name="Baker S.E."/>
            <person name="Andersen M.R."/>
            <person name="Nordberg H.P."/>
            <person name="Cantor M.N."/>
            <person name="Hua S.X."/>
        </authorList>
    </citation>
    <scope>NUCLEOTIDE SEQUENCE [LARGE SCALE GENOMIC DNA]</scope>
    <source>
        <strain evidence="15">IBT 19404</strain>
    </source>
</reference>
<evidence type="ECO:0000313" key="15">
    <source>
        <dbReference type="Proteomes" id="UP000235023"/>
    </source>
</evidence>
<name>A0A2J5HQE8_9EURO</name>
<organism evidence="14 15">
    <name type="scientific">Aspergillus taichungensis</name>
    <dbReference type="NCBI Taxonomy" id="482145"/>
    <lineage>
        <taxon>Eukaryota</taxon>
        <taxon>Fungi</taxon>
        <taxon>Dikarya</taxon>
        <taxon>Ascomycota</taxon>
        <taxon>Pezizomycotina</taxon>
        <taxon>Eurotiomycetes</taxon>
        <taxon>Eurotiomycetidae</taxon>
        <taxon>Eurotiales</taxon>
        <taxon>Aspergillaceae</taxon>
        <taxon>Aspergillus</taxon>
        <taxon>Aspergillus subgen. Circumdati</taxon>
    </lineage>
</organism>
<dbReference type="Pfam" id="PF07714">
    <property type="entry name" value="PK_Tyr_Ser-Thr"/>
    <property type="match status" value="1"/>
</dbReference>
<feature type="transmembrane region" description="Helical" evidence="12">
    <location>
        <begin position="286"/>
        <end position="306"/>
    </location>
</feature>
<evidence type="ECO:0000256" key="5">
    <source>
        <dbReference type="ARBA" id="ARBA00013948"/>
    </source>
</evidence>
<dbReference type="EC" id="2.7.11.1" evidence="4"/>
<keyword evidence="12" id="KW-1133">Transmembrane helix</keyword>
<evidence type="ECO:0000256" key="2">
    <source>
        <dbReference type="ARBA" id="ARBA00004574"/>
    </source>
</evidence>
<evidence type="ECO:0000256" key="3">
    <source>
        <dbReference type="ARBA" id="ARBA00011534"/>
    </source>
</evidence>
<protein>
    <recommendedName>
        <fullName evidence="6">EKC/KEOPS complex subunit BUD32</fullName>
        <ecNumber evidence="4">2.7.11.1</ecNumber>
    </recommendedName>
    <alternativeName>
        <fullName evidence="8 9">Atypical Serine/threonine protein kinase BUD32</fullName>
    </alternativeName>
    <alternativeName>
        <fullName evidence="5">EKC/KEOPS complex subunit bud32</fullName>
    </alternativeName>
</protein>
<evidence type="ECO:0000256" key="4">
    <source>
        <dbReference type="ARBA" id="ARBA00012513"/>
    </source>
</evidence>
<dbReference type="Proteomes" id="UP000235023">
    <property type="component" value="Unassembled WGS sequence"/>
</dbReference>
<keyword evidence="14" id="KW-0418">Kinase</keyword>
<dbReference type="PROSITE" id="PS50011">
    <property type="entry name" value="PROTEIN_KINASE_DOM"/>
    <property type="match status" value="1"/>
</dbReference>
<proteinExistence type="predicted"/>
<dbReference type="InterPro" id="IPR011009">
    <property type="entry name" value="Kinase-like_dom_sf"/>
</dbReference>
<evidence type="ECO:0000256" key="9">
    <source>
        <dbReference type="ARBA" id="ARBA00033194"/>
    </source>
</evidence>
<evidence type="ECO:0000256" key="8">
    <source>
        <dbReference type="ARBA" id="ARBA00030980"/>
    </source>
</evidence>
<dbReference type="Gene3D" id="1.10.510.10">
    <property type="entry name" value="Transferase(Phosphotransferase) domain 1"/>
    <property type="match status" value="1"/>
</dbReference>
<evidence type="ECO:0000256" key="12">
    <source>
        <dbReference type="SAM" id="Phobius"/>
    </source>
</evidence>
<dbReference type="GO" id="GO:0000781">
    <property type="term" value="C:chromosome, telomeric region"/>
    <property type="evidence" value="ECO:0007669"/>
    <property type="project" value="UniProtKB-SubCell"/>
</dbReference>
<dbReference type="PANTHER" id="PTHR24345">
    <property type="entry name" value="SERINE/THREONINE-PROTEIN KINASE PLK"/>
    <property type="match status" value="1"/>
</dbReference>
<comment type="subcellular location">
    <subcellularLocation>
        <location evidence="2">Chromosome</location>
        <location evidence="2">Telomere</location>
    </subcellularLocation>
</comment>
<comment type="catalytic activity">
    <reaction evidence="11">
        <text>L-seryl-[protein] + ATP = O-phospho-L-seryl-[protein] + ADP + H(+)</text>
        <dbReference type="Rhea" id="RHEA:17989"/>
        <dbReference type="Rhea" id="RHEA-COMP:9863"/>
        <dbReference type="Rhea" id="RHEA-COMP:11604"/>
        <dbReference type="ChEBI" id="CHEBI:15378"/>
        <dbReference type="ChEBI" id="CHEBI:29999"/>
        <dbReference type="ChEBI" id="CHEBI:30616"/>
        <dbReference type="ChEBI" id="CHEBI:83421"/>
        <dbReference type="ChEBI" id="CHEBI:456216"/>
        <dbReference type="EC" id="2.7.11.1"/>
    </reaction>
</comment>
<keyword evidence="12" id="KW-0812">Transmembrane</keyword>
<dbReference type="PROSITE" id="PS00109">
    <property type="entry name" value="PROTEIN_KINASE_TYR"/>
    <property type="match status" value="1"/>
</dbReference>
<keyword evidence="15" id="KW-1185">Reference proteome</keyword>
<comment type="function">
    <text evidence="1">Component of the EKC/KEOPS complex that is required for the formation of a threonylcarbamoyl group on adenosine at position 37 (t(6)A37) in tRNAs that read codons beginning with adenine. The complex is probably involved in the transfer of the threonylcarbamoyl moiety of threonylcarbamoyl-AMP (TC-AMP) to the N6 group of A37. BUD32 has ATPase activity in the context of the EKC/KEOPS complex and likely plays a supporting role to the catalytic subunit KAE1. The EKC/KEOPS complex also promotes both telomere uncapping and telomere elongation. The complex is required for efficient recruitment of transcriptional coactivators.</text>
</comment>